<evidence type="ECO:0008006" key="5">
    <source>
        <dbReference type="Google" id="ProtNLM"/>
    </source>
</evidence>
<dbReference type="PANTHER" id="PTHR19446">
    <property type="entry name" value="REVERSE TRANSCRIPTASES"/>
    <property type="match status" value="1"/>
</dbReference>
<protein>
    <recommendedName>
        <fullName evidence="5">Reverse transcriptase domain-containing protein</fullName>
    </recommendedName>
</protein>
<feature type="domain" description="Reverse transcriptase" evidence="1">
    <location>
        <begin position="362"/>
        <end position="524"/>
    </location>
</feature>
<proteinExistence type="predicted"/>
<accession>A0ABD3HAD9</accession>
<dbReference type="SUPFAM" id="SSF56672">
    <property type="entry name" value="DNA/RNA polymerases"/>
    <property type="match status" value="1"/>
</dbReference>
<evidence type="ECO:0000313" key="3">
    <source>
        <dbReference type="EMBL" id="KAL3687547.1"/>
    </source>
</evidence>
<comment type="caution">
    <text evidence="3">The sequence shown here is derived from an EMBL/GenBank/DDBJ whole genome shotgun (WGS) entry which is preliminary data.</text>
</comment>
<dbReference type="Pfam" id="PF00078">
    <property type="entry name" value="RVT_1"/>
    <property type="match status" value="1"/>
</dbReference>
<evidence type="ECO:0000313" key="4">
    <source>
        <dbReference type="Proteomes" id="UP001633002"/>
    </source>
</evidence>
<dbReference type="InterPro" id="IPR036691">
    <property type="entry name" value="Endo/exonu/phosph_ase_sf"/>
</dbReference>
<dbReference type="CDD" id="cd01650">
    <property type="entry name" value="RT_nLTR_like"/>
    <property type="match status" value="1"/>
</dbReference>
<dbReference type="Proteomes" id="UP001633002">
    <property type="component" value="Unassembled WGS sequence"/>
</dbReference>
<feature type="domain" description="Reverse transcriptase zinc-binding" evidence="2">
    <location>
        <begin position="806"/>
        <end position="860"/>
    </location>
</feature>
<sequence length="994" mass="116064">MLEKWIRLDQIWDMEDAYFQTTNRIGPRYTRQVKRGDRLDQARLDRVYTNKGGRWITRIPRVLHDGTEAISDHIPVLVELTLAGRRRSKKVKRTSYLKLDVESFRNPRRKVRIQEEWESGWSLSPDPILAWDMTWGKVRDLFKRFREEDRATLSVLKQKQQALDIMRQRIEHDRSEELWAEYALLEKAVHDGELLEASIVRRRSRVRWIQNGDACTRYFFQSLKEKQRQEKITGLQDEEGQLQEDEMRMGEIIHSFYGNLYNQPTITRAERAERAQVLALVNRYVENRENARLMETPGQEEVEKIIRGMAKHKSPGEDGIPIEILEESWGWLGDKCMLVIQTIWAEKRLRKINTGAIIKLLPKNNERLALSNWRPISLLCIIYKLIAKVLATRLKDIIPKLVDEEQTGFVSGRNIMDNIVCVKLSQDFAEREKLPAIFCKLDFVKVFDMVGHDFLWDLLAKMRFSQDFISLVRALISEGTAKVHYNGIFTQSFKLGRGVRQECPVFPLLFALFTQPLMRILNEEERTGRITGCRILMTGEETTYLGCRIGRGLGEEEHTRDLAAKLQRKLAAWENRSLAWTSRVVLLKHVLRSVPVYQFLGIGLNTTGYKRLETPCRVFLWGTNTEGKSKTALVAWEQITKQRKNGGLGITTFRDTGDILKMRYSTRVLDGEEFDWANLFKHFTAQGMTRKTYDNETKWWSPEEGLLLLPTIPCNKSSVAKHFLKSWLRFRNMLTLAEDSRELPGTLTIWQLQLLMQRYGGRYSYNARMIHPILKKIGIQVLMHLRSHDGWINIRRRLAEYRMGTNRTKLWTWKILRRGFFTGERAMRMTVSNGQCVRCNRAVEMITHLFWDCPETQYVWNEIGRRFNNTDTTICLKPSLLENIDAALSTKNEGRVLIHILVAACQNIWADRNHKVFKNQRRQTPVTITFQNAIWEKEATLNQRSSAENWEEGMRGLDELNRLLEARAPERTEDAETELELRLGSLSIITGAEG</sequence>
<gene>
    <name evidence="3" type="ORF">R1sor_013856</name>
</gene>
<dbReference type="SUPFAM" id="SSF56219">
    <property type="entry name" value="DNase I-like"/>
    <property type="match status" value="1"/>
</dbReference>
<reference evidence="3 4" key="1">
    <citation type="submission" date="2024-09" db="EMBL/GenBank/DDBJ databases">
        <title>Chromosome-scale assembly of Riccia sorocarpa.</title>
        <authorList>
            <person name="Paukszto L."/>
        </authorList>
    </citation>
    <scope>NUCLEOTIDE SEQUENCE [LARGE SCALE GENOMIC DNA]</scope>
    <source>
        <strain evidence="3">LP-2024</strain>
        <tissue evidence="3">Aerial parts of the thallus</tissue>
    </source>
</reference>
<dbReference type="InterPro" id="IPR043502">
    <property type="entry name" value="DNA/RNA_pol_sf"/>
</dbReference>
<dbReference type="InterPro" id="IPR000477">
    <property type="entry name" value="RT_dom"/>
</dbReference>
<evidence type="ECO:0000259" key="2">
    <source>
        <dbReference type="Pfam" id="PF13966"/>
    </source>
</evidence>
<dbReference type="Pfam" id="PF13966">
    <property type="entry name" value="zf-RVT"/>
    <property type="match status" value="1"/>
</dbReference>
<dbReference type="EMBL" id="JBJQOH010000004">
    <property type="protein sequence ID" value="KAL3687547.1"/>
    <property type="molecule type" value="Genomic_DNA"/>
</dbReference>
<name>A0ABD3HAD9_9MARC</name>
<organism evidence="3 4">
    <name type="scientific">Riccia sorocarpa</name>
    <dbReference type="NCBI Taxonomy" id="122646"/>
    <lineage>
        <taxon>Eukaryota</taxon>
        <taxon>Viridiplantae</taxon>
        <taxon>Streptophyta</taxon>
        <taxon>Embryophyta</taxon>
        <taxon>Marchantiophyta</taxon>
        <taxon>Marchantiopsida</taxon>
        <taxon>Marchantiidae</taxon>
        <taxon>Marchantiales</taxon>
        <taxon>Ricciaceae</taxon>
        <taxon>Riccia</taxon>
    </lineage>
</organism>
<dbReference type="InterPro" id="IPR026960">
    <property type="entry name" value="RVT-Znf"/>
</dbReference>
<evidence type="ECO:0000259" key="1">
    <source>
        <dbReference type="Pfam" id="PF00078"/>
    </source>
</evidence>
<keyword evidence="4" id="KW-1185">Reference proteome</keyword>
<dbReference type="AlphaFoldDB" id="A0ABD3HAD9"/>